<evidence type="ECO:0000313" key="2">
    <source>
        <dbReference type="Proteomes" id="UP001175228"/>
    </source>
</evidence>
<evidence type="ECO:0000313" key="1">
    <source>
        <dbReference type="EMBL" id="KAK0490057.1"/>
    </source>
</evidence>
<name>A0AA39PT41_9AGAR</name>
<comment type="caution">
    <text evidence="1">The sequence shown here is derived from an EMBL/GenBank/DDBJ whole genome shotgun (WGS) entry which is preliminary data.</text>
</comment>
<dbReference type="AlphaFoldDB" id="A0AA39PT41"/>
<reference evidence="1" key="1">
    <citation type="submission" date="2023-06" db="EMBL/GenBank/DDBJ databases">
        <authorList>
            <consortium name="Lawrence Berkeley National Laboratory"/>
            <person name="Ahrendt S."/>
            <person name="Sahu N."/>
            <person name="Indic B."/>
            <person name="Wong-Bajracharya J."/>
            <person name="Merenyi Z."/>
            <person name="Ke H.-M."/>
            <person name="Monk M."/>
            <person name="Kocsube S."/>
            <person name="Drula E."/>
            <person name="Lipzen A."/>
            <person name="Balint B."/>
            <person name="Henrissat B."/>
            <person name="Andreopoulos B."/>
            <person name="Martin F.M."/>
            <person name="Harder C.B."/>
            <person name="Rigling D."/>
            <person name="Ford K.L."/>
            <person name="Foster G.D."/>
            <person name="Pangilinan J."/>
            <person name="Papanicolaou A."/>
            <person name="Barry K."/>
            <person name="LaButti K."/>
            <person name="Viragh M."/>
            <person name="Koriabine M."/>
            <person name="Yan M."/>
            <person name="Riley R."/>
            <person name="Champramary S."/>
            <person name="Plett K.L."/>
            <person name="Tsai I.J."/>
            <person name="Slot J."/>
            <person name="Sipos G."/>
            <person name="Plett J."/>
            <person name="Nagy L.G."/>
            <person name="Grigoriev I.V."/>
        </authorList>
    </citation>
    <scope>NUCLEOTIDE SEQUENCE</scope>
    <source>
        <strain evidence="1">HWK02</strain>
    </source>
</reference>
<accession>A0AA39PT41</accession>
<protein>
    <submittedName>
        <fullName evidence="1">Uncharacterized protein</fullName>
    </submittedName>
</protein>
<proteinExistence type="predicted"/>
<keyword evidence="2" id="KW-1185">Reference proteome</keyword>
<dbReference type="EMBL" id="JAUEPU010000034">
    <property type="protein sequence ID" value="KAK0490057.1"/>
    <property type="molecule type" value="Genomic_DNA"/>
</dbReference>
<sequence length="51" mass="5766">MLISGNMIPWITGQELAHLTDETLKPYHTYVGAPAKMFVTVIIIDPLRLQQ</sequence>
<gene>
    <name evidence="1" type="ORF">EDD18DRAFT_1358673</name>
</gene>
<organism evidence="1 2">
    <name type="scientific">Armillaria luteobubalina</name>
    <dbReference type="NCBI Taxonomy" id="153913"/>
    <lineage>
        <taxon>Eukaryota</taxon>
        <taxon>Fungi</taxon>
        <taxon>Dikarya</taxon>
        <taxon>Basidiomycota</taxon>
        <taxon>Agaricomycotina</taxon>
        <taxon>Agaricomycetes</taxon>
        <taxon>Agaricomycetidae</taxon>
        <taxon>Agaricales</taxon>
        <taxon>Marasmiineae</taxon>
        <taxon>Physalacriaceae</taxon>
        <taxon>Armillaria</taxon>
    </lineage>
</organism>
<dbReference type="Proteomes" id="UP001175228">
    <property type="component" value="Unassembled WGS sequence"/>
</dbReference>